<accession>A0ABS4JYJ0</accession>
<protein>
    <submittedName>
        <fullName evidence="1">FMN phosphatase YigB (HAD superfamily)</fullName>
    </submittedName>
</protein>
<dbReference type="Gene3D" id="3.40.50.1000">
    <property type="entry name" value="HAD superfamily/HAD-like"/>
    <property type="match status" value="1"/>
</dbReference>
<dbReference type="RefSeq" id="WP_209467628.1">
    <property type="nucleotide sequence ID" value="NZ_JAGGLG010000030.1"/>
</dbReference>
<gene>
    <name evidence="1" type="ORF">J2Z79_002961</name>
</gene>
<dbReference type="EMBL" id="JAGGLG010000030">
    <property type="protein sequence ID" value="MBP2019519.1"/>
    <property type="molecule type" value="Genomic_DNA"/>
</dbReference>
<evidence type="ECO:0000313" key="1">
    <source>
        <dbReference type="EMBL" id="MBP2019519.1"/>
    </source>
</evidence>
<dbReference type="Proteomes" id="UP001519289">
    <property type="component" value="Unassembled WGS sequence"/>
</dbReference>
<dbReference type="InterPro" id="IPR036412">
    <property type="entry name" value="HAD-like_sf"/>
</dbReference>
<dbReference type="SUPFAM" id="SSF56784">
    <property type="entry name" value="HAD-like"/>
    <property type="match status" value="1"/>
</dbReference>
<sequence length="238" mass="26443">MPPQGEVQWLFFDPSVLLNENGTEQRWRRGVVQALQRRGRAVTLEQVERAWMQAISAPRPVQPLLGAVRHLAPEAPAEEVVAEVIATSGQQDMLVTGLQLALHELRQRFRLGVIGPYRPPGTRERLARFHLSFGLVALSDELALSHRLDAAGKVDPAIFTWALRKVNALPGQAAYASDRVSLGLAPAKMAGLTTIWLRTTNYRLRYPRNGYETPDLTFNSLPEMARALTRGPGLLRKG</sequence>
<keyword evidence="2" id="KW-1185">Reference proteome</keyword>
<evidence type="ECO:0000313" key="2">
    <source>
        <dbReference type="Proteomes" id="UP001519289"/>
    </source>
</evidence>
<dbReference type="InterPro" id="IPR023214">
    <property type="entry name" value="HAD_sf"/>
</dbReference>
<comment type="caution">
    <text evidence="1">The sequence shown here is derived from an EMBL/GenBank/DDBJ whole genome shotgun (WGS) entry which is preliminary data.</text>
</comment>
<reference evidence="1 2" key="1">
    <citation type="submission" date="2021-03" db="EMBL/GenBank/DDBJ databases">
        <title>Genomic Encyclopedia of Type Strains, Phase IV (KMG-IV): sequencing the most valuable type-strain genomes for metagenomic binning, comparative biology and taxonomic classification.</title>
        <authorList>
            <person name="Goeker M."/>
        </authorList>
    </citation>
    <scope>NUCLEOTIDE SEQUENCE [LARGE SCALE GENOMIC DNA]</scope>
    <source>
        <strain evidence="1 2">DSM 27138</strain>
    </source>
</reference>
<proteinExistence type="predicted"/>
<name>A0ABS4JYJ0_9FIRM</name>
<organism evidence="1 2">
    <name type="scientific">Symbiobacterium terraclitae</name>
    <dbReference type="NCBI Taxonomy" id="557451"/>
    <lineage>
        <taxon>Bacteria</taxon>
        <taxon>Bacillati</taxon>
        <taxon>Bacillota</taxon>
        <taxon>Clostridia</taxon>
        <taxon>Eubacteriales</taxon>
        <taxon>Symbiobacteriaceae</taxon>
        <taxon>Symbiobacterium</taxon>
    </lineage>
</organism>